<sequence>MKPLPLHPDEKEEDFNAHTDESIATFDNMPLLLDQKKEEPTDEPEIAEDFSDEATLSNMPTLLKQAPEEPTGEPELSEDGARIIQLARYRN</sequence>
<feature type="compositionally biased region" description="Basic and acidic residues" evidence="1">
    <location>
        <begin position="7"/>
        <end position="21"/>
    </location>
</feature>
<accession>A0A0F9GT57</accession>
<reference evidence="2" key="1">
    <citation type="journal article" date="2015" name="Nature">
        <title>Complex archaea that bridge the gap between prokaryotes and eukaryotes.</title>
        <authorList>
            <person name="Spang A."/>
            <person name="Saw J.H."/>
            <person name="Jorgensen S.L."/>
            <person name="Zaremba-Niedzwiedzka K."/>
            <person name="Martijn J."/>
            <person name="Lind A.E."/>
            <person name="van Eijk R."/>
            <person name="Schleper C."/>
            <person name="Guy L."/>
            <person name="Ettema T.J."/>
        </authorList>
    </citation>
    <scope>NUCLEOTIDE SEQUENCE</scope>
</reference>
<feature type="region of interest" description="Disordered" evidence="1">
    <location>
        <begin position="1"/>
        <end position="56"/>
    </location>
</feature>
<dbReference type="EMBL" id="LAZR01019093">
    <property type="protein sequence ID" value="KKL93811.1"/>
    <property type="molecule type" value="Genomic_DNA"/>
</dbReference>
<feature type="compositionally biased region" description="Acidic residues" evidence="1">
    <location>
        <begin position="40"/>
        <end position="52"/>
    </location>
</feature>
<protein>
    <submittedName>
        <fullName evidence="2">Uncharacterized protein</fullName>
    </submittedName>
</protein>
<organism evidence="2">
    <name type="scientific">marine sediment metagenome</name>
    <dbReference type="NCBI Taxonomy" id="412755"/>
    <lineage>
        <taxon>unclassified sequences</taxon>
        <taxon>metagenomes</taxon>
        <taxon>ecological metagenomes</taxon>
    </lineage>
</organism>
<dbReference type="AlphaFoldDB" id="A0A0F9GT57"/>
<evidence type="ECO:0000313" key="2">
    <source>
        <dbReference type="EMBL" id="KKL93811.1"/>
    </source>
</evidence>
<comment type="caution">
    <text evidence="2">The sequence shown here is derived from an EMBL/GenBank/DDBJ whole genome shotgun (WGS) entry which is preliminary data.</text>
</comment>
<evidence type="ECO:0000256" key="1">
    <source>
        <dbReference type="SAM" id="MobiDB-lite"/>
    </source>
</evidence>
<name>A0A0F9GT57_9ZZZZ</name>
<gene>
    <name evidence="2" type="ORF">LCGC14_1870970</name>
</gene>
<proteinExistence type="predicted"/>